<dbReference type="InterPro" id="IPR029526">
    <property type="entry name" value="PGBD"/>
</dbReference>
<dbReference type="PANTHER" id="PTHR47055">
    <property type="entry name" value="DDE_TNP_1_7 DOMAIN-CONTAINING PROTEIN"/>
    <property type="match status" value="1"/>
</dbReference>
<dbReference type="Proteomes" id="UP001162156">
    <property type="component" value="Unassembled WGS sequence"/>
</dbReference>
<evidence type="ECO:0000259" key="1">
    <source>
        <dbReference type="Pfam" id="PF13843"/>
    </source>
</evidence>
<organism evidence="2 3">
    <name type="scientific">Rhamnusium bicolor</name>
    <dbReference type="NCBI Taxonomy" id="1586634"/>
    <lineage>
        <taxon>Eukaryota</taxon>
        <taxon>Metazoa</taxon>
        <taxon>Ecdysozoa</taxon>
        <taxon>Arthropoda</taxon>
        <taxon>Hexapoda</taxon>
        <taxon>Insecta</taxon>
        <taxon>Pterygota</taxon>
        <taxon>Neoptera</taxon>
        <taxon>Endopterygota</taxon>
        <taxon>Coleoptera</taxon>
        <taxon>Polyphaga</taxon>
        <taxon>Cucujiformia</taxon>
        <taxon>Chrysomeloidea</taxon>
        <taxon>Cerambycidae</taxon>
        <taxon>Lepturinae</taxon>
        <taxon>Rhagiini</taxon>
        <taxon>Rhamnusium</taxon>
    </lineage>
</organism>
<reference evidence="2" key="1">
    <citation type="journal article" date="2023" name="Insect Mol. Biol.">
        <title>Genome sequencing provides insights into the evolution of gene families encoding plant cell wall-degrading enzymes in longhorned beetles.</title>
        <authorList>
            <person name="Shin N.R."/>
            <person name="Okamura Y."/>
            <person name="Kirsch R."/>
            <person name="Pauchet Y."/>
        </authorList>
    </citation>
    <scope>NUCLEOTIDE SEQUENCE</scope>
    <source>
        <strain evidence="2">RBIC_L_NR</strain>
    </source>
</reference>
<proteinExistence type="predicted"/>
<dbReference type="GO" id="GO:0043565">
    <property type="term" value="F:sequence-specific DNA binding"/>
    <property type="evidence" value="ECO:0007669"/>
    <property type="project" value="TreeGrafter"/>
</dbReference>
<comment type="caution">
    <text evidence="2">The sequence shown here is derived from an EMBL/GenBank/DDBJ whole genome shotgun (WGS) entry which is preliminary data.</text>
</comment>
<protein>
    <recommendedName>
        <fullName evidence="1">PiggyBac transposable element-derived protein domain-containing protein</fullName>
    </recommendedName>
</protein>
<name>A0AAV8Z6W9_9CUCU</name>
<dbReference type="AlphaFoldDB" id="A0AAV8Z6W9"/>
<feature type="domain" description="PiggyBac transposable element-derived protein" evidence="1">
    <location>
        <begin position="35"/>
        <end position="131"/>
    </location>
</feature>
<keyword evidence="3" id="KW-1185">Reference proteome</keyword>
<sequence>MNPKLIKWLKANNLPKMTDRQRFPSSSIVKYQNMSPVEMFKLFITDDIIEHLCEETRRYALFINCPDPKITNEEIKFFLAILIVSGYDKKPSKKSYWDSGEDLCNTAVYNSMRHDRFIQIMRFMYCADNNNYYPIPPLLPQVV</sequence>
<dbReference type="Pfam" id="PF13843">
    <property type="entry name" value="DDE_Tnp_1_7"/>
    <property type="match status" value="1"/>
</dbReference>
<evidence type="ECO:0000313" key="2">
    <source>
        <dbReference type="EMBL" id="KAJ8959791.1"/>
    </source>
</evidence>
<dbReference type="InterPro" id="IPR052638">
    <property type="entry name" value="PiggyBac_TE-derived"/>
</dbReference>
<gene>
    <name evidence="2" type="ORF">NQ314_006149</name>
</gene>
<evidence type="ECO:0000313" key="3">
    <source>
        <dbReference type="Proteomes" id="UP001162156"/>
    </source>
</evidence>
<dbReference type="PANTHER" id="PTHR47055:SF3">
    <property type="entry name" value="PHORBOL-ESTER_DAG-TYPE DOMAIN-CONTAINING PROTEIN"/>
    <property type="match status" value="1"/>
</dbReference>
<dbReference type="EMBL" id="JANEYF010001673">
    <property type="protein sequence ID" value="KAJ8959791.1"/>
    <property type="molecule type" value="Genomic_DNA"/>
</dbReference>
<accession>A0AAV8Z6W9</accession>